<evidence type="ECO:0000313" key="2">
    <source>
        <dbReference type="Proteomes" id="UP000215590"/>
    </source>
</evidence>
<protein>
    <submittedName>
        <fullName evidence="1">Uncharacterized protein</fullName>
    </submittedName>
</protein>
<reference evidence="1 2" key="1">
    <citation type="submission" date="2017-07" db="EMBL/GenBank/DDBJ databases">
        <title>Phylogenetic study on the rhizospheric bacterium Ochrobactrum sp. A44.</title>
        <authorList>
            <person name="Krzyzanowska D.M."/>
            <person name="Ossowicki A."/>
            <person name="Rajewska M."/>
            <person name="Maciag T."/>
            <person name="Kaczynski Z."/>
            <person name="Czerwicka M."/>
            <person name="Jafra S."/>
        </authorList>
    </citation>
    <scope>NUCLEOTIDE SEQUENCE [LARGE SCALE GENOMIC DNA]</scope>
    <source>
        <strain evidence="1 2">DSM 7216</strain>
    </source>
</reference>
<evidence type="ECO:0000313" key="1">
    <source>
        <dbReference type="EMBL" id="OYR15651.1"/>
    </source>
</evidence>
<proteinExistence type="predicted"/>
<organism evidence="1 2">
    <name type="scientific">Brucella thiophenivorans</name>
    <dbReference type="NCBI Taxonomy" id="571255"/>
    <lineage>
        <taxon>Bacteria</taxon>
        <taxon>Pseudomonadati</taxon>
        <taxon>Pseudomonadota</taxon>
        <taxon>Alphaproteobacteria</taxon>
        <taxon>Hyphomicrobiales</taxon>
        <taxon>Brucellaceae</taxon>
        <taxon>Brucella/Ochrobactrum group</taxon>
        <taxon>Brucella</taxon>
    </lineage>
</organism>
<sequence>MLAIWCVAASLNLVSPVFLPSPVQVLTKFFTVARKWFR</sequence>
<dbReference type="EMBL" id="NNRJ01000050">
    <property type="protein sequence ID" value="OYR15651.1"/>
    <property type="molecule type" value="Genomic_DNA"/>
</dbReference>
<dbReference type="AlphaFoldDB" id="A0A256FMH3"/>
<comment type="caution">
    <text evidence="1">The sequence shown here is derived from an EMBL/GenBank/DDBJ whole genome shotgun (WGS) entry which is preliminary data.</text>
</comment>
<accession>A0A256FMH3</accession>
<name>A0A256FMH3_9HYPH</name>
<dbReference type="Proteomes" id="UP000215590">
    <property type="component" value="Unassembled WGS sequence"/>
</dbReference>
<keyword evidence="2" id="KW-1185">Reference proteome</keyword>
<gene>
    <name evidence="1" type="ORF">CEV31_2750</name>
</gene>